<feature type="transmembrane region" description="Helical" evidence="8">
    <location>
        <begin position="70"/>
        <end position="88"/>
    </location>
</feature>
<evidence type="ECO:0000256" key="8">
    <source>
        <dbReference type="SAM" id="Phobius"/>
    </source>
</evidence>
<keyword evidence="4" id="KW-1003">Cell membrane</keyword>
<organism evidence="11 12">
    <name type="scientific">Tannerella forsythia</name>
    <name type="common">Bacteroides forsythus</name>
    <dbReference type="NCBI Taxonomy" id="28112"/>
    <lineage>
        <taxon>Bacteria</taxon>
        <taxon>Pseudomonadati</taxon>
        <taxon>Bacteroidota</taxon>
        <taxon>Bacteroidia</taxon>
        <taxon>Bacteroidales</taxon>
        <taxon>Tannerellaceae</taxon>
        <taxon>Tannerella</taxon>
    </lineage>
</organism>
<evidence type="ECO:0000313" key="13">
    <source>
        <dbReference type="Proteomes" id="UP000219259"/>
    </source>
</evidence>
<dbReference type="EMBL" id="FMMM01000078">
    <property type="protein sequence ID" value="SCQ23918.1"/>
    <property type="molecule type" value="Genomic_DNA"/>
</dbReference>
<evidence type="ECO:0000256" key="6">
    <source>
        <dbReference type="ARBA" id="ARBA00022989"/>
    </source>
</evidence>
<dbReference type="InterPro" id="IPR006037">
    <property type="entry name" value="RCK_C"/>
</dbReference>
<reference evidence="10 13" key="2">
    <citation type="submission" date="2017-09" db="EMBL/GenBank/DDBJ databases">
        <title>Phase variable restriction modification systems are present in the genome sequences of periodontal pathogens Prevotella intermedia, Tannerella forsythia and Porphyromonas gingivalis.</title>
        <authorList>
            <person name="Haigh R.D."/>
            <person name="Crawford L."/>
            <person name="Ralph J."/>
            <person name="Wanford J."/>
            <person name="Vartoukian S.R."/>
            <person name="Hijazib K."/>
            <person name="Wade W."/>
            <person name="Oggioni M.R."/>
        </authorList>
    </citation>
    <scope>NUCLEOTIDE SEQUENCE [LARGE SCALE GENOMIC DNA]</scope>
    <source>
        <strain evidence="10 13">WW11663</strain>
    </source>
</reference>
<name>A0A1D3UV85_TANFO</name>
<dbReference type="GO" id="GO:0006813">
    <property type="term" value="P:potassium ion transport"/>
    <property type="evidence" value="ECO:0007669"/>
    <property type="project" value="InterPro"/>
</dbReference>
<keyword evidence="6 8" id="KW-1133">Transmembrane helix</keyword>
<gene>
    <name evidence="11" type="primary">aspT_1</name>
    <name evidence="10" type="ORF">CLI86_08985</name>
    <name evidence="11" type="ORF">TFUB20_02207</name>
</gene>
<feature type="transmembrane region" description="Helical" evidence="8">
    <location>
        <begin position="165"/>
        <end position="185"/>
    </location>
</feature>
<dbReference type="NCBIfam" id="TIGR01625">
    <property type="entry name" value="YidE_YbjL_dupl"/>
    <property type="match status" value="2"/>
</dbReference>
<protein>
    <submittedName>
        <fullName evidence="11">Aspartate/alanine antiporter</fullName>
    </submittedName>
    <submittedName>
        <fullName evidence="10">Transporter</fullName>
    </submittedName>
</protein>
<sequence>MDWLNELLWGEGIAHSVMLLSLVIVGGILLGKVKIGGISLGITFVLFVGIFLGHFGFSIHPEILHFFKEFGLILFVYSIGMQVGPGFFSSFKKGGITLNMLAAGVVCLGVVTTLVIHYVTGVPMETMVGILSGAVTNTPGLGAAQQAYSDIHGETAPTIALGYAVAYPLGVVGIILAIVSIRFLFRIDLKKESERLNAEDNKHENEPFPVSLLVKNPAVFGKTVGELSALVGDREFVLSRIWYNNSKQMEIVSADTVLNENDKVLVVTTENDAEAIKTFIGEEIQMDRKEWINLESQFVNRRILVTKSEVNGKQLGELKLRKSYGINITRISRAGVDLVATSHLVLQVGDRVNVVGTEASIAAVEKALGNSMKRLNEPNLISIFLGIAIGVFLGSIPISFPGIPQPVKLGLAGGPLIVAILVSRFGYKYGLVTYTTASANLMLREIGITIFLACVGIGAGKGFVDTIIHGGGLLWIGYGFIITVLPLMIIGAIGRYFYQVNYFTLMGLLAGSTTDPPALAYSNATAGNDAPAVGYATVYPLTMFLRVLTAQLMILFFA</sequence>
<keyword evidence="3" id="KW-0813">Transport</keyword>
<reference evidence="11 12" key="1">
    <citation type="submission" date="2016-09" db="EMBL/GenBank/DDBJ databases">
        <authorList>
            <person name="Capua I."/>
            <person name="De Benedictis P."/>
            <person name="Joannis T."/>
            <person name="Lombin L.H."/>
            <person name="Cattoli G."/>
        </authorList>
    </citation>
    <scope>NUCLEOTIDE SEQUENCE [LARGE SCALE GENOMIC DNA]</scope>
    <source>
        <strain evidence="11 12">UB20</strain>
    </source>
</reference>
<dbReference type="OrthoDB" id="9155749at2"/>
<feature type="transmembrane region" description="Helical" evidence="8">
    <location>
        <begin position="532"/>
        <end position="557"/>
    </location>
</feature>
<dbReference type="GO" id="GO:0005886">
    <property type="term" value="C:plasma membrane"/>
    <property type="evidence" value="ECO:0007669"/>
    <property type="project" value="UniProtKB-SubCell"/>
</dbReference>
<evidence type="ECO:0000313" key="10">
    <source>
        <dbReference type="EMBL" id="PDP43326.1"/>
    </source>
</evidence>
<dbReference type="PANTHER" id="PTHR30445:SF3">
    <property type="entry name" value="TRANSPORT PROTEIN YIDE-RELATED"/>
    <property type="match status" value="1"/>
</dbReference>
<evidence type="ECO:0000256" key="3">
    <source>
        <dbReference type="ARBA" id="ARBA00022448"/>
    </source>
</evidence>
<dbReference type="Pfam" id="PF02080">
    <property type="entry name" value="TrkA_C"/>
    <property type="match status" value="1"/>
</dbReference>
<evidence type="ECO:0000259" key="9">
    <source>
        <dbReference type="PROSITE" id="PS51202"/>
    </source>
</evidence>
<feature type="transmembrane region" description="Helical" evidence="8">
    <location>
        <begin position="100"/>
        <end position="119"/>
    </location>
</feature>
<evidence type="ECO:0000256" key="4">
    <source>
        <dbReference type="ARBA" id="ARBA00022475"/>
    </source>
</evidence>
<feature type="domain" description="RCK C-terminal" evidence="9">
    <location>
        <begin position="286"/>
        <end position="370"/>
    </location>
</feature>
<feature type="transmembrane region" description="Helical" evidence="8">
    <location>
        <begin position="439"/>
        <end position="460"/>
    </location>
</feature>
<feature type="transmembrane region" description="Helical" evidence="8">
    <location>
        <begin position="380"/>
        <end position="403"/>
    </location>
</feature>
<dbReference type="NCBIfam" id="NF003007">
    <property type="entry name" value="PRK03818.1"/>
    <property type="match status" value="1"/>
</dbReference>
<dbReference type="GO" id="GO:0008324">
    <property type="term" value="F:monoatomic cation transmembrane transporter activity"/>
    <property type="evidence" value="ECO:0007669"/>
    <property type="project" value="InterPro"/>
</dbReference>
<feature type="domain" description="RCK C-terminal" evidence="9">
    <location>
        <begin position="195"/>
        <end position="282"/>
    </location>
</feature>
<evidence type="ECO:0000256" key="7">
    <source>
        <dbReference type="ARBA" id="ARBA00023136"/>
    </source>
</evidence>
<evidence type="ECO:0000313" key="12">
    <source>
        <dbReference type="Proteomes" id="UP000182057"/>
    </source>
</evidence>
<keyword evidence="7 8" id="KW-0472">Membrane</keyword>
<comment type="subcellular location">
    <subcellularLocation>
        <location evidence="1">Cell membrane</location>
        <topology evidence="1">Multi-pass membrane protein</topology>
    </subcellularLocation>
</comment>
<dbReference type="Gene3D" id="3.30.70.1450">
    <property type="entry name" value="Regulator of K+ conductance, C-terminal domain"/>
    <property type="match status" value="1"/>
</dbReference>
<feature type="transmembrane region" description="Helical" evidence="8">
    <location>
        <begin position="500"/>
        <end position="520"/>
    </location>
</feature>
<dbReference type="PROSITE" id="PS51202">
    <property type="entry name" value="RCK_C"/>
    <property type="match status" value="2"/>
</dbReference>
<comment type="similarity">
    <text evidence="2">Belongs to the AAE transporter (TC 2.A.81) family.</text>
</comment>
<dbReference type="Proteomes" id="UP000219259">
    <property type="component" value="Unassembled WGS sequence"/>
</dbReference>
<feature type="transmembrane region" description="Helical" evidence="8">
    <location>
        <begin position="12"/>
        <end position="31"/>
    </location>
</feature>
<dbReference type="EMBL" id="NSLJ01000022">
    <property type="protein sequence ID" value="PDP43326.1"/>
    <property type="molecule type" value="Genomic_DNA"/>
</dbReference>
<dbReference type="PANTHER" id="PTHR30445">
    <property type="entry name" value="K(+)_H(+) ANTIPORTER SUBUNIT KHTT"/>
    <property type="match status" value="1"/>
</dbReference>
<dbReference type="Proteomes" id="UP000182057">
    <property type="component" value="Unassembled WGS sequence"/>
</dbReference>
<accession>A0A1D3UV85</accession>
<evidence type="ECO:0000313" key="11">
    <source>
        <dbReference type="EMBL" id="SCQ23918.1"/>
    </source>
</evidence>
<evidence type="ECO:0000256" key="2">
    <source>
        <dbReference type="ARBA" id="ARBA00009854"/>
    </source>
</evidence>
<dbReference type="AlphaFoldDB" id="A0A1D3UV85"/>
<dbReference type="Pfam" id="PF06826">
    <property type="entry name" value="Asp-Al_Ex"/>
    <property type="match status" value="2"/>
</dbReference>
<evidence type="ECO:0000256" key="5">
    <source>
        <dbReference type="ARBA" id="ARBA00022692"/>
    </source>
</evidence>
<dbReference type="SUPFAM" id="SSF116726">
    <property type="entry name" value="TrkA C-terminal domain-like"/>
    <property type="match status" value="2"/>
</dbReference>
<proteinExistence type="inferred from homology"/>
<dbReference type="RefSeq" id="WP_046825319.1">
    <property type="nucleotide sequence ID" value="NZ_CALHNL010000024.1"/>
</dbReference>
<dbReference type="InterPro" id="IPR006512">
    <property type="entry name" value="YidE_YbjL"/>
</dbReference>
<keyword evidence="5 8" id="KW-0812">Transmembrane</keyword>
<feature type="transmembrane region" description="Helical" evidence="8">
    <location>
        <begin position="38"/>
        <end position="58"/>
    </location>
</feature>
<dbReference type="InterPro" id="IPR050144">
    <property type="entry name" value="AAE_transporter"/>
</dbReference>
<dbReference type="InterPro" id="IPR036721">
    <property type="entry name" value="RCK_C_sf"/>
</dbReference>
<feature type="transmembrane region" description="Helical" evidence="8">
    <location>
        <begin position="409"/>
        <end position="427"/>
    </location>
</feature>
<feature type="transmembrane region" description="Helical" evidence="8">
    <location>
        <begin position="472"/>
        <end position="493"/>
    </location>
</feature>
<evidence type="ECO:0000256" key="1">
    <source>
        <dbReference type="ARBA" id="ARBA00004651"/>
    </source>
</evidence>